<dbReference type="OrthoDB" id="4013327at2"/>
<evidence type="ECO:0000313" key="1">
    <source>
        <dbReference type="EMBL" id="TMR21913.1"/>
    </source>
</evidence>
<dbReference type="AlphaFoldDB" id="A0A5S4FMM1"/>
<accession>A0A5S4FMM1</accession>
<dbReference type="RefSeq" id="WP_138666467.1">
    <property type="nucleotide sequence ID" value="NZ_VCKY01000036.1"/>
</dbReference>
<comment type="caution">
    <text evidence="1">The sequence shown here is derived from an EMBL/GenBank/DDBJ whole genome shotgun (WGS) entry which is preliminary data.</text>
</comment>
<keyword evidence="2" id="KW-1185">Reference proteome</keyword>
<evidence type="ECO:0000313" key="2">
    <source>
        <dbReference type="Proteomes" id="UP000309128"/>
    </source>
</evidence>
<reference evidence="1 2" key="1">
    <citation type="submission" date="2019-05" db="EMBL/GenBank/DDBJ databases">
        <title>Draft genome sequence of Nonomuraea turkmeniaca DSM 43926.</title>
        <authorList>
            <person name="Saricaoglu S."/>
            <person name="Isik K."/>
        </authorList>
    </citation>
    <scope>NUCLEOTIDE SEQUENCE [LARGE SCALE GENOMIC DNA]</scope>
    <source>
        <strain evidence="1 2">DSM 43926</strain>
    </source>
</reference>
<dbReference type="Proteomes" id="UP000309128">
    <property type="component" value="Unassembled WGS sequence"/>
</dbReference>
<dbReference type="EMBL" id="VCKY01000036">
    <property type="protein sequence ID" value="TMR21913.1"/>
    <property type="molecule type" value="Genomic_DNA"/>
</dbReference>
<protein>
    <submittedName>
        <fullName evidence="1">Uncharacterized protein</fullName>
    </submittedName>
</protein>
<sequence>MHAAIDELGRIPNRTARTLGTGPVGVVGIAVTGLRRPCLTGLVEARATEAEASADLVVP</sequence>
<organism evidence="1 2">
    <name type="scientific">Nonomuraea turkmeniaca</name>
    <dbReference type="NCBI Taxonomy" id="103838"/>
    <lineage>
        <taxon>Bacteria</taxon>
        <taxon>Bacillati</taxon>
        <taxon>Actinomycetota</taxon>
        <taxon>Actinomycetes</taxon>
        <taxon>Streptosporangiales</taxon>
        <taxon>Streptosporangiaceae</taxon>
        <taxon>Nonomuraea</taxon>
    </lineage>
</organism>
<proteinExistence type="predicted"/>
<gene>
    <name evidence="1" type="ORF">ETD86_13400</name>
</gene>
<name>A0A5S4FMM1_9ACTN</name>